<dbReference type="InterPro" id="IPR042244">
    <property type="entry name" value="HypD_2_sf"/>
</dbReference>
<dbReference type="Pfam" id="PF01924">
    <property type="entry name" value="HypD"/>
    <property type="match status" value="1"/>
</dbReference>
<sequence length="340" mass="37518">MESRVFNVMEVCGTHTHALMQYGLREVYRNKMKLISGPGCPVCVTSQSDVDRLIYLCDQGVRIYTFGDLMKVPGSFGTLREKKALGADVREIYNPLEIIEDMKKDPAEAAVFAAIGFETTAPLVAGLISEIENSSMKNLYIYNLLKRIPPAIETLLSDPDCAIDGLLCPGHVATIIGELPFKRLSEKFKKPFVIAGFTRELLVFALEKMYEMLVTGVSGVFNAYYSTVMRTGNPLAIETLEELFGASDAEWRGLGIIPNSGYALKSEDSVINALQIYPELCKISSKDQCPCGQVLKGKLDPEECKFFGIACNPERPMGPCMVSSEGSCHAAFLYRKEINT</sequence>
<dbReference type="GO" id="GO:0051539">
    <property type="term" value="F:4 iron, 4 sulfur cluster binding"/>
    <property type="evidence" value="ECO:0007669"/>
    <property type="project" value="TreeGrafter"/>
</dbReference>
<keyword evidence="2" id="KW-0479">Metal-binding</keyword>
<dbReference type="NCBIfam" id="TIGR00075">
    <property type="entry name" value="hypD"/>
    <property type="match status" value="1"/>
</dbReference>
<dbReference type="EMBL" id="DRTH01000216">
    <property type="protein sequence ID" value="HHF08838.1"/>
    <property type="molecule type" value="Genomic_DNA"/>
</dbReference>
<dbReference type="InterPro" id="IPR002780">
    <property type="entry name" value="Hyd_form_HypD"/>
</dbReference>
<dbReference type="PANTHER" id="PTHR30149:SF0">
    <property type="entry name" value="HYDROGENASE MATURATION FACTOR HYPD"/>
    <property type="match status" value="1"/>
</dbReference>
<name>A0A7C5DY81_9BACT</name>
<organism evidence="4">
    <name type="scientific">Kosmotoga arenicorallina</name>
    <dbReference type="NCBI Taxonomy" id="688066"/>
    <lineage>
        <taxon>Bacteria</taxon>
        <taxon>Thermotogati</taxon>
        <taxon>Thermotogota</taxon>
        <taxon>Thermotogae</taxon>
        <taxon>Kosmotogales</taxon>
        <taxon>Kosmotogaceae</taxon>
        <taxon>Kosmotoga</taxon>
    </lineage>
</organism>
<protein>
    <submittedName>
        <fullName evidence="4">Hydrogenase formation protein HypD</fullName>
    </submittedName>
</protein>
<dbReference type="Gene3D" id="3.40.50.11750">
    <property type="entry name" value="HypD, alpha/beta domain 1"/>
    <property type="match status" value="2"/>
</dbReference>
<dbReference type="Proteomes" id="UP000886129">
    <property type="component" value="Unassembled WGS sequence"/>
</dbReference>
<dbReference type="InterPro" id="IPR042243">
    <property type="entry name" value="HypD_1"/>
</dbReference>
<accession>A0A7C5DY81</accession>
<dbReference type="GO" id="GO:0051604">
    <property type="term" value="P:protein maturation"/>
    <property type="evidence" value="ECO:0007669"/>
    <property type="project" value="TreeGrafter"/>
</dbReference>
<comment type="caution">
    <text evidence="4">The sequence shown here is derived from an EMBL/GenBank/DDBJ whole genome shotgun (WGS) entry which is preliminary data.</text>
</comment>
<proteinExistence type="inferred from homology"/>
<dbReference type="Gene3D" id="6.10.20.100">
    <property type="match status" value="1"/>
</dbReference>
<dbReference type="PIRSF" id="PIRSF005622">
    <property type="entry name" value="Hydrgn_mat_hypD"/>
    <property type="match status" value="1"/>
</dbReference>
<evidence type="ECO:0000256" key="3">
    <source>
        <dbReference type="ARBA" id="ARBA00023004"/>
    </source>
</evidence>
<reference evidence="4" key="1">
    <citation type="journal article" date="2020" name="mSystems">
        <title>Genome- and Community-Level Interaction Insights into Carbon Utilization and Element Cycling Functions of Hydrothermarchaeota in Hydrothermal Sediment.</title>
        <authorList>
            <person name="Zhou Z."/>
            <person name="Liu Y."/>
            <person name="Xu W."/>
            <person name="Pan J."/>
            <person name="Luo Z.H."/>
            <person name="Li M."/>
        </authorList>
    </citation>
    <scope>NUCLEOTIDE SEQUENCE [LARGE SCALE GENOMIC DNA]</scope>
    <source>
        <strain evidence="4">HyVt-80</strain>
    </source>
</reference>
<dbReference type="PANTHER" id="PTHR30149">
    <property type="entry name" value="HYDROGENASE PROTEIN ASSEMBLY PROTEIN HYPD"/>
    <property type="match status" value="1"/>
</dbReference>
<dbReference type="GO" id="GO:0005506">
    <property type="term" value="F:iron ion binding"/>
    <property type="evidence" value="ECO:0007669"/>
    <property type="project" value="TreeGrafter"/>
</dbReference>
<evidence type="ECO:0000313" key="4">
    <source>
        <dbReference type="EMBL" id="HHF08838.1"/>
    </source>
</evidence>
<evidence type="ECO:0000256" key="2">
    <source>
        <dbReference type="ARBA" id="ARBA00022723"/>
    </source>
</evidence>
<evidence type="ECO:0000256" key="1">
    <source>
        <dbReference type="ARBA" id="ARBA00007888"/>
    </source>
</evidence>
<dbReference type="AlphaFoldDB" id="A0A7C5DY81"/>
<keyword evidence="3" id="KW-0408">Iron</keyword>
<dbReference type="GO" id="GO:0070025">
    <property type="term" value="F:carbon monoxide binding"/>
    <property type="evidence" value="ECO:0007669"/>
    <property type="project" value="TreeGrafter"/>
</dbReference>
<gene>
    <name evidence="4" type="primary">hypD</name>
    <name evidence="4" type="ORF">ENL26_03625</name>
</gene>
<comment type="similarity">
    <text evidence="1">Belongs to the HypD family.</text>
</comment>